<evidence type="ECO:0000313" key="4">
    <source>
        <dbReference type="Proteomes" id="UP000821866"/>
    </source>
</evidence>
<feature type="compositionally biased region" description="Polar residues" evidence="1">
    <location>
        <begin position="437"/>
        <end position="461"/>
    </location>
</feature>
<gene>
    <name evidence="3" type="ORF">HPB51_009590</name>
</gene>
<feature type="region of interest" description="Disordered" evidence="1">
    <location>
        <begin position="592"/>
        <end position="614"/>
    </location>
</feature>
<name>A0A9J6DLH2_RHIMP</name>
<keyword evidence="4" id="KW-1185">Reference proteome</keyword>
<feature type="compositionally biased region" description="Low complexity" evidence="1">
    <location>
        <begin position="813"/>
        <end position="830"/>
    </location>
</feature>
<dbReference type="PROSITE" id="PS00028">
    <property type="entry name" value="ZINC_FINGER_C2H2_1"/>
    <property type="match status" value="1"/>
</dbReference>
<dbReference type="VEuPathDB" id="VectorBase:LOC119171741"/>
<feature type="compositionally biased region" description="Polar residues" evidence="1">
    <location>
        <begin position="631"/>
        <end position="646"/>
    </location>
</feature>
<sequence length="1010" mass="110243">MAPDARDMRWMYERHTAQLQHYAMRIMQGSGTKECSRQAGSTVICQSSEGSCRDISENAVITQIDAPENARKMINREMLAKATLNNASSRQVPTRTEIRLPPGVSLTSTPIPVQMTRNNHVTVTLDGTTSVRNLLQQHARPYDDSLLRRQLNKSAVGPAAAVGTAVATSKGQPIIDKSLLAQHLTQKNNELKVIELAPNEKVRVLRTSGGTVTVRSLSPVSAPFRVHTEQVRPPHSIVQTEPLSAPPGSVEHGIPNNLEQRRAPPSSPVVNAPIIAPRKILPKPVHSLSFVANGGRVHQNPPVVSVQNATTRVRLVDPPIHAAPNDVITGLKNMAVVHPQVRPAMSMKPIGADELAKEAQLSKAAAQNVAANMTHKIAQPSTTAAAAAAGQRALLEPNRVVPVSIQRSVPRSNVQRVDEDESKKSKMIIVDLTEPMETSPTTKQASATVNTPAEPTLSTHPSVADEPLPLEAGCLQVPSGLKVDFINLDDLLIGDLSYLAKYFGQSILEPLSMDDIANKGLSEWIDISDEAEVEKLFVELKALNGSSGQQLCWSNQMTPESSDIAYPIIVPEYEELETFNLLADVTSPATTVQAADGKASPVGTSHSPRGTKEGTTKSPLILIIKKGANSSASSPAWQLSPRNSSTAKDEKEETKALFCTALNLLPSSGEQLKKMRKGKSARALAVLKDKVMSEYLKNHFVPLHRVQGMYRYLFKKGHLREGKLTYACEVYRNLRSRENRPRASMVISRYDEEENFVLEGLSQSLLWLANQPSRLHSKFERDEDYVPRKSQANGQKLRRRLWGRPKGSWRTGAANSDNSSNSSTPSAEAAPNSLTVYCTPLYKLEAGNWTPKCSADDSCRWDIWVSENSLENKMSCPIPMVVLTRIEDGDADSAGTSKDESPQRTVVSELFCSQCSYSCLNKPSLVNHFSSKHKGTGVSFKTVVMKCRINRSASTAKGYKLDGEDFVSEPDEATSLALLWTIASKANTALGDFIAKATTTINMSLEELRA</sequence>
<protein>
    <recommendedName>
        <fullName evidence="2">C2H2-type domain-containing protein</fullName>
    </recommendedName>
</protein>
<dbReference type="InterPro" id="IPR013087">
    <property type="entry name" value="Znf_C2H2_type"/>
</dbReference>
<organism evidence="3 4">
    <name type="scientific">Rhipicephalus microplus</name>
    <name type="common">Cattle tick</name>
    <name type="synonym">Boophilus microplus</name>
    <dbReference type="NCBI Taxonomy" id="6941"/>
    <lineage>
        <taxon>Eukaryota</taxon>
        <taxon>Metazoa</taxon>
        <taxon>Ecdysozoa</taxon>
        <taxon>Arthropoda</taxon>
        <taxon>Chelicerata</taxon>
        <taxon>Arachnida</taxon>
        <taxon>Acari</taxon>
        <taxon>Parasitiformes</taxon>
        <taxon>Ixodida</taxon>
        <taxon>Ixodoidea</taxon>
        <taxon>Ixodidae</taxon>
        <taxon>Rhipicephalinae</taxon>
        <taxon>Rhipicephalus</taxon>
        <taxon>Boophilus</taxon>
    </lineage>
</organism>
<feature type="region of interest" description="Disordered" evidence="1">
    <location>
        <begin position="437"/>
        <end position="465"/>
    </location>
</feature>
<feature type="region of interest" description="Disordered" evidence="1">
    <location>
        <begin position="631"/>
        <end position="650"/>
    </location>
</feature>
<feature type="region of interest" description="Disordered" evidence="1">
    <location>
        <begin position="805"/>
        <end position="830"/>
    </location>
</feature>
<reference evidence="3" key="2">
    <citation type="submission" date="2021-09" db="EMBL/GenBank/DDBJ databases">
        <authorList>
            <person name="Jia N."/>
            <person name="Wang J."/>
            <person name="Shi W."/>
            <person name="Du L."/>
            <person name="Sun Y."/>
            <person name="Zhan W."/>
            <person name="Jiang J."/>
            <person name="Wang Q."/>
            <person name="Zhang B."/>
            <person name="Ji P."/>
            <person name="Sakyi L.B."/>
            <person name="Cui X."/>
            <person name="Yuan T."/>
            <person name="Jiang B."/>
            <person name="Yang W."/>
            <person name="Lam T.T.-Y."/>
            <person name="Chang Q."/>
            <person name="Ding S."/>
            <person name="Wang X."/>
            <person name="Zhu J."/>
            <person name="Ruan X."/>
            <person name="Zhao L."/>
            <person name="Wei J."/>
            <person name="Que T."/>
            <person name="Du C."/>
            <person name="Cheng J."/>
            <person name="Dai P."/>
            <person name="Han X."/>
            <person name="Huang E."/>
            <person name="Gao Y."/>
            <person name="Liu J."/>
            <person name="Shao H."/>
            <person name="Ye R."/>
            <person name="Li L."/>
            <person name="Wei W."/>
            <person name="Wang X."/>
            <person name="Wang C."/>
            <person name="Huo Q."/>
            <person name="Li W."/>
            <person name="Guo W."/>
            <person name="Chen H."/>
            <person name="Chen S."/>
            <person name="Zhou L."/>
            <person name="Zhou L."/>
            <person name="Ni X."/>
            <person name="Tian J."/>
            <person name="Zhou Y."/>
            <person name="Sheng Y."/>
            <person name="Liu T."/>
            <person name="Pan Y."/>
            <person name="Xia L."/>
            <person name="Li J."/>
            <person name="Zhao F."/>
            <person name="Cao W."/>
        </authorList>
    </citation>
    <scope>NUCLEOTIDE SEQUENCE</scope>
    <source>
        <strain evidence="3">Rmic-2018</strain>
        <tissue evidence="3">Larvae</tissue>
    </source>
</reference>
<comment type="caution">
    <text evidence="3">The sequence shown here is derived from an EMBL/GenBank/DDBJ whole genome shotgun (WGS) entry which is preliminary data.</text>
</comment>
<dbReference type="EMBL" id="JABSTU010000008">
    <property type="protein sequence ID" value="KAH8022986.1"/>
    <property type="molecule type" value="Genomic_DNA"/>
</dbReference>
<proteinExistence type="predicted"/>
<reference evidence="3" key="1">
    <citation type="journal article" date="2020" name="Cell">
        <title>Large-Scale Comparative Analyses of Tick Genomes Elucidate Their Genetic Diversity and Vector Capacities.</title>
        <authorList>
            <consortium name="Tick Genome and Microbiome Consortium (TIGMIC)"/>
            <person name="Jia N."/>
            <person name="Wang J."/>
            <person name="Shi W."/>
            <person name="Du L."/>
            <person name="Sun Y."/>
            <person name="Zhan W."/>
            <person name="Jiang J.F."/>
            <person name="Wang Q."/>
            <person name="Zhang B."/>
            <person name="Ji P."/>
            <person name="Bell-Sakyi L."/>
            <person name="Cui X.M."/>
            <person name="Yuan T.T."/>
            <person name="Jiang B.G."/>
            <person name="Yang W.F."/>
            <person name="Lam T.T."/>
            <person name="Chang Q.C."/>
            <person name="Ding S.J."/>
            <person name="Wang X.J."/>
            <person name="Zhu J.G."/>
            <person name="Ruan X.D."/>
            <person name="Zhao L."/>
            <person name="Wei J.T."/>
            <person name="Ye R.Z."/>
            <person name="Que T.C."/>
            <person name="Du C.H."/>
            <person name="Zhou Y.H."/>
            <person name="Cheng J.X."/>
            <person name="Dai P.F."/>
            <person name="Guo W.B."/>
            <person name="Han X.H."/>
            <person name="Huang E.J."/>
            <person name="Li L.F."/>
            <person name="Wei W."/>
            <person name="Gao Y.C."/>
            <person name="Liu J.Z."/>
            <person name="Shao H.Z."/>
            <person name="Wang X."/>
            <person name="Wang C.C."/>
            <person name="Yang T.C."/>
            <person name="Huo Q.B."/>
            <person name="Li W."/>
            <person name="Chen H.Y."/>
            <person name="Chen S.E."/>
            <person name="Zhou L.G."/>
            <person name="Ni X.B."/>
            <person name="Tian J.H."/>
            <person name="Sheng Y."/>
            <person name="Liu T."/>
            <person name="Pan Y.S."/>
            <person name="Xia L.Y."/>
            <person name="Li J."/>
            <person name="Zhao F."/>
            <person name="Cao W.C."/>
        </authorList>
    </citation>
    <scope>NUCLEOTIDE SEQUENCE</scope>
    <source>
        <strain evidence="3">Rmic-2018</strain>
    </source>
</reference>
<evidence type="ECO:0000256" key="1">
    <source>
        <dbReference type="SAM" id="MobiDB-lite"/>
    </source>
</evidence>
<dbReference type="AlphaFoldDB" id="A0A9J6DLH2"/>
<dbReference type="Proteomes" id="UP000821866">
    <property type="component" value="Chromosome 6"/>
</dbReference>
<accession>A0A9J6DLH2</accession>
<evidence type="ECO:0000313" key="3">
    <source>
        <dbReference type="EMBL" id="KAH8022986.1"/>
    </source>
</evidence>
<feature type="domain" description="C2H2-type" evidence="2">
    <location>
        <begin position="912"/>
        <end position="933"/>
    </location>
</feature>
<evidence type="ECO:0000259" key="2">
    <source>
        <dbReference type="PROSITE" id="PS00028"/>
    </source>
</evidence>
<dbReference type="VEuPathDB" id="VectorBase:LOC119176906"/>